<evidence type="ECO:0000259" key="2">
    <source>
        <dbReference type="Pfam" id="PF01243"/>
    </source>
</evidence>
<keyword evidence="1" id="KW-0560">Oxidoreductase</keyword>
<protein>
    <recommendedName>
        <fullName evidence="2">Pyridoxamine 5'-phosphate oxidase N-terminal domain-containing protein</fullName>
    </recommendedName>
</protein>
<reference evidence="3" key="1">
    <citation type="submission" date="2018-05" db="EMBL/GenBank/DDBJ databases">
        <authorList>
            <person name="Lanie J.A."/>
            <person name="Ng W.-L."/>
            <person name="Kazmierczak K.M."/>
            <person name="Andrzejewski T.M."/>
            <person name="Davidsen T.M."/>
            <person name="Wayne K.J."/>
            <person name="Tettelin H."/>
            <person name="Glass J.I."/>
            <person name="Rusch D."/>
            <person name="Podicherti R."/>
            <person name="Tsui H.-C.T."/>
            <person name="Winkler M.E."/>
        </authorList>
    </citation>
    <scope>NUCLEOTIDE SEQUENCE</scope>
</reference>
<gene>
    <name evidence="3" type="ORF">METZ01_LOCUS53980</name>
</gene>
<evidence type="ECO:0000313" key="3">
    <source>
        <dbReference type="EMBL" id="SVA01126.1"/>
    </source>
</evidence>
<feature type="domain" description="Pyridoxamine 5'-phosphate oxidase N-terminal" evidence="2">
    <location>
        <begin position="12"/>
        <end position="144"/>
    </location>
</feature>
<dbReference type="InterPro" id="IPR052019">
    <property type="entry name" value="F420H2_bilvrd_red/Heme_oxyg"/>
</dbReference>
<evidence type="ECO:0000256" key="1">
    <source>
        <dbReference type="ARBA" id="ARBA00023002"/>
    </source>
</evidence>
<dbReference type="InterPro" id="IPR011576">
    <property type="entry name" value="Pyridox_Oxase_N"/>
</dbReference>
<dbReference type="GO" id="GO:0016627">
    <property type="term" value="F:oxidoreductase activity, acting on the CH-CH group of donors"/>
    <property type="evidence" value="ECO:0007669"/>
    <property type="project" value="TreeGrafter"/>
</dbReference>
<dbReference type="Pfam" id="PF01243">
    <property type="entry name" value="PNPOx_N"/>
    <property type="match status" value="1"/>
</dbReference>
<dbReference type="GO" id="GO:0070967">
    <property type="term" value="F:coenzyme F420 binding"/>
    <property type="evidence" value="ECO:0007669"/>
    <property type="project" value="TreeGrafter"/>
</dbReference>
<organism evidence="3">
    <name type="scientific">marine metagenome</name>
    <dbReference type="NCBI Taxonomy" id="408172"/>
    <lineage>
        <taxon>unclassified sequences</taxon>
        <taxon>metagenomes</taxon>
        <taxon>ecological metagenomes</taxon>
    </lineage>
</organism>
<accession>A0A381SAR9</accession>
<sequence>MGHTSAPLAYTKDEYLKFLAKFHSLHLSTIGEGGRPESSYAPFVVDQNNQFYIYISALAGHTSNLINDGRAGIMLVEPEGQAENIFARKRVTFDCDVEVLERDSEDWQKIMSLFDDCVGELMQTLRLLADFHLIRLKPNSGLFVKGFGKAYEISGARMDDLSHVNLRK</sequence>
<dbReference type="Gene3D" id="2.30.110.10">
    <property type="entry name" value="Electron Transport, Fmn-binding Protein, Chain A"/>
    <property type="match status" value="1"/>
</dbReference>
<dbReference type="PIRSF" id="PIRSF004633">
    <property type="entry name" value="UCP_PLP_oxd"/>
    <property type="match status" value="1"/>
</dbReference>
<dbReference type="GO" id="GO:0005829">
    <property type="term" value="C:cytosol"/>
    <property type="evidence" value="ECO:0007669"/>
    <property type="project" value="TreeGrafter"/>
</dbReference>
<dbReference type="InterPro" id="IPR012349">
    <property type="entry name" value="Split_barrel_FMN-bd"/>
</dbReference>
<dbReference type="PANTHER" id="PTHR35176:SF6">
    <property type="entry name" value="HEME OXYGENASE HI_0854-RELATED"/>
    <property type="match status" value="1"/>
</dbReference>
<dbReference type="InterPro" id="IPR014419">
    <property type="entry name" value="HutZ"/>
</dbReference>
<dbReference type="AlphaFoldDB" id="A0A381SAR9"/>
<dbReference type="SUPFAM" id="SSF50475">
    <property type="entry name" value="FMN-binding split barrel"/>
    <property type="match status" value="1"/>
</dbReference>
<dbReference type="EMBL" id="UINC01002872">
    <property type="protein sequence ID" value="SVA01126.1"/>
    <property type="molecule type" value="Genomic_DNA"/>
</dbReference>
<dbReference type="PANTHER" id="PTHR35176">
    <property type="entry name" value="HEME OXYGENASE HI_0854-RELATED"/>
    <property type="match status" value="1"/>
</dbReference>
<name>A0A381SAR9_9ZZZZ</name>
<proteinExistence type="predicted"/>